<dbReference type="GO" id="GO:0000155">
    <property type="term" value="F:phosphorelay sensor kinase activity"/>
    <property type="evidence" value="ECO:0007669"/>
    <property type="project" value="InterPro"/>
</dbReference>
<dbReference type="PROSITE" id="PS50110">
    <property type="entry name" value="RESPONSE_REGULATORY"/>
    <property type="match status" value="1"/>
</dbReference>
<dbReference type="FunFam" id="3.30.565.10:FF:000006">
    <property type="entry name" value="Sensor histidine kinase WalK"/>
    <property type="match status" value="1"/>
</dbReference>
<dbReference type="EMBL" id="SWBR01000007">
    <property type="protein sequence ID" value="TKC04616.1"/>
    <property type="molecule type" value="Genomic_DNA"/>
</dbReference>
<dbReference type="Gene3D" id="1.10.287.130">
    <property type="match status" value="1"/>
</dbReference>
<keyword evidence="9" id="KW-0812">Transmembrane</keyword>
<dbReference type="Gene3D" id="3.30.565.10">
    <property type="entry name" value="Histidine kinase-like ATPase, C-terminal domain"/>
    <property type="match status" value="1"/>
</dbReference>
<dbReference type="Proteomes" id="UP000309488">
    <property type="component" value="Unassembled WGS sequence"/>
</dbReference>
<evidence type="ECO:0000259" key="10">
    <source>
        <dbReference type="PROSITE" id="PS50109"/>
    </source>
</evidence>
<organism evidence="12 13">
    <name type="scientific">Pedobacter polaris</name>
    <dbReference type="NCBI Taxonomy" id="2571273"/>
    <lineage>
        <taxon>Bacteria</taxon>
        <taxon>Pseudomonadati</taxon>
        <taxon>Bacteroidota</taxon>
        <taxon>Sphingobacteriia</taxon>
        <taxon>Sphingobacteriales</taxon>
        <taxon>Sphingobacteriaceae</taxon>
        <taxon>Pedobacter</taxon>
    </lineage>
</organism>
<evidence type="ECO:0000313" key="13">
    <source>
        <dbReference type="Proteomes" id="UP000309488"/>
    </source>
</evidence>
<keyword evidence="3 8" id="KW-0597">Phosphoprotein</keyword>
<dbReference type="SMART" id="SM00388">
    <property type="entry name" value="HisKA"/>
    <property type="match status" value="1"/>
</dbReference>
<dbReference type="SUPFAM" id="SSF55874">
    <property type="entry name" value="ATPase domain of HSP90 chaperone/DNA topoisomerase II/histidine kinase"/>
    <property type="match status" value="1"/>
</dbReference>
<dbReference type="InterPro" id="IPR004358">
    <property type="entry name" value="Sig_transdc_His_kin-like_C"/>
</dbReference>
<evidence type="ECO:0000313" key="12">
    <source>
        <dbReference type="EMBL" id="TKC04616.1"/>
    </source>
</evidence>
<evidence type="ECO:0000259" key="11">
    <source>
        <dbReference type="PROSITE" id="PS50110"/>
    </source>
</evidence>
<feature type="transmembrane region" description="Helical" evidence="9">
    <location>
        <begin position="12"/>
        <end position="35"/>
    </location>
</feature>
<dbReference type="InterPro" id="IPR036097">
    <property type="entry name" value="HisK_dim/P_sf"/>
</dbReference>
<dbReference type="Pfam" id="PF00512">
    <property type="entry name" value="HisKA"/>
    <property type="match status" value="1"/>
</dbReference>
<comment type="caution">
    <text evidence="12">The sequence shown here is derived from an EMBL/GenBank/DDBJ whole genome shotgun (WGS) entry which is preliminary data.</text>
</comment>
<keyword evidence="5" id="KW-0418">Kinase</keyword>
<dbReference type="FunFam" id="1.10.287.130:FF:000001">
    <property type="entry name" value="Two-component sensor histidine kinase"/>
    <property type="match status" value="1"/>
</dbReference>
<dbReference type="PROSITE" id="PS50109">
    <property type="entry name" value="HIS_KIN"/>
    <property type="match status" value="1"/>
</dbReference>
<dbReference type="AlphaFoldDB" id="A0A4U1CFZ1"/>
<dbReference type="Pfam" id="PF00072">
    <property type="entry name" value="Response_reg"/>
    <property type="match status" value="1"/>
</dbReference>
<keyword evidence="7 9" id="KW-0472">Membrane</keyword>
<feature type="modified residue" description="4-aspartylphosphate" evidence="8">
    <location>
        <position position="631"/>
    </location>
</feature>
<dbReference type="Pfam" id="PF02518">
    <property type="entry name" value="HATPase_c"/>
    <property type="match status" value="1"/>
</dbReference>
<evidence type="ECO:0000256" key="9">
    <source>
        <dbReference type="SAM" id="Phobius"/>
    </source>
</evidence>
<feature type="transmembrane region" description="Helical" evidence="9">
    <location>
        <begin position="250"/>
        <end position="269"/>
    </location>
</feature>
<dbReference type="PANTHER" id="PTHR45339:SF1">
    <property type="entry name" value="HYBRID SIGNAL TRANSDUCTION HISTIDINE KINASE J"/>
    <property type="match status" value="1"/>
</dbReference>
<dbReference type="InterPro" id="IPR011006">
    <property type="entry name" value="CheY-like_superfamily"/>
</dbReference>
<evidence type="ECO:0000256" key="2">
    <source>
        <dbReference type="ARBA" id="ARBA00012438"/>
    </source>
</evidence>
<dbReference type="CDD" id="cd16922">
    <property type="entry name" value="HATPase_EvgS-ArcB-TorS-like"/>
    <property type="match status" value="1"/>
</dbReference>
<evidence type="ECO:0000256" key="5">
    <source>
        <dbReference type="ARBA" id="ARBA00022777"/>
    </source>
</evidence>
<evidence type="ECO:0000256" key="4">
    <source>
        <dbReference type="ARBA" id="ARBA00022679"/>
    </source>
</evidence>
<evidence type="ECO:0000256" key="3">
    <source>
        <dbReference type="ARBA" id="ARBA00022553"/>
    </source>
</evidence>
<dbReference type="InterPro" id="IPR003594">
    <property type="entry name" value="HATPase_dom"/>
</dbReference>
<dbReference type="CDD" id="cd17546">
    <property type="entry name" value="REC_hyHK_CKI1_RcsC-like"/>
    <property type="match status" value="1"/>
</dbReference>
<dbReference type="OrthoDB" id="9811889at2"/>
<dbReference type="EC" id="2.7.13.3" evidence="2"/>
<dbReference type="PANTHER" id="PTHR45339">
    <property type="entry name" value="HYBRID SIGNAL TRANSDUCTION HISTIDINE KINASE J"/>
    <property type="match status" value="1"/>
</dbReference>
<reference evidence="12 13" key="1">
    <citation type="submission" date="2019-04" db="EMBL/GenBank/DDBJ databases">
        <title>Pedobacter sp. RP-3-22 sp. nov., isolated from Arctic soil.</title>
        <authorList>
            <person name="Dahal R.H."/>
            <person name="Kim D.-U."/>
        </authorList>
    </citation>
    <scope>NUCLEOTIDE SEQUENCE [LARGE SCALE GENOMIC DNA]</scope>
    <source>
        <strain evidence="12 13">RP-3-22</strain>
    </source>
</reference>
<dbReference type="SUPFAM" id="SSF52172">
    <property type="entry name" value="CheY-like"/>
    <property type="match status" value="1"/>
</dbReference>
<keyword evidence="6" id="KW-0902">Two-component regulatory system</keyword>
<evidence type="ECO:0000256" key="8">
    <source>
        <dbReference type="PROSITE-ProRule" id="PRU00169"/>
    </source>
</evidence>
<dbReference type="CDD" id="cd00082">
    <property type="entry name" value="HisKA"/>
    <property type="match status" value="1"/>
</dbReference>
<proteinExistence type="predicted"/>
<keyword evidence="9" id="KW-1133">Transmembrane helix</keyword>
<dbReference type="PRINTS" id="PR00344">
    <property type="entry name" value="BCTRLSENSOR"/>
</dbReference>
<feature type="domain" description="Response regulatory" evidence="11">
    <location>
        <begin position="581"/>
        <end position="696"/>
    </location>
</feature>
<dbReference type="InterPro" id="IPR036890">
    <property type="entry name" value="HATPase_C_sf"/>
</dbReference>
<dbReference type="Pfam" id="PF05228">
    <property type="entry name" value="CHASE4"/>
    <property type="match status" value="1"/>
</dbReference>
<accession>A0A4U1CFZ1</accession>
<sequence length="699" mass="80605">MRILSSLNTYYRLLLLILGTTGLFFILYFCLYFYILRQEKQVYATASKEYENEVNSIFTLNSKTHTAVIVDVTFWDELVTFVKTKNQKWYKEYIESQFSTYEADYIGIYDLKNKLIAKTTSVNLNSIGEIPQYVLDKLYKDKLVRYYQKVPEGVLEVFGATIHPSDDLHKDKTKPSGYFFMSRILDKKFVEDLEKITSSKISVTDNFQYNEDEKKAIYVSLNLNDLQDKLVSNIVFERSFHLNSVTTKKILAIIIIATIINLIIYLYYYRRWVYKPINLITNILETRDEKSMVSLGSIRGEFTHISNLFEENNNQRKELEIAKRKAEEGDKLKSSFLANLSHEIRTPMNAIMGFSDLLLDPNLNQKDKSDYLKIIRNSGKNLTSIIEDLLEMSKIDSTQITPNYKPVDLDKCVSELYKTIKITQHNNINFSIQEDLIKPKKKILTDEIKLKQILTNLITNALKFTKKGYVTVGYNIDEPNATLQLWVEDSGLGIDNDNLKIIFERFRRVEDEFSIQTSGLGLGLSITKAYVELLDGTIDVKSTPGVGSKFSFTIPLKYDESEVDFCAIENTSKINISGNQSILIAEDDDINFMLLQRILQLKNYKILRAVNGKEAVEICEANKNIDLIFMDIKMPIMDGFEAFRLIRAFNQHIPIIANTAYSSIEDKEKINKAGFTNYVSKPLNKDQIFDLLNGLFMAN</sequence>
<dbReference type="InterPro" id="IPR003661">
    <property type="entry name" value="HisK_dim/P_dom"/>
</dbReference>
<dbReference type="Gene3D" id="3.40.50.2300">
    <property type="match status" value="1"/>
</dbReference>
<gene>
    <name evidence="12" type="ORF">FA048_19335</name>
</gene>
<dbReference type="InterPro" id="IPR001789">
    <property type="entry name" value="Sig_transdc_resp-reg_receiver"/>
</dbReference>
<feature type="domain" description="Histidine kinase" evidence="10">
    <location>
        <begin position="339"/>
        <end position="558"/>
    </location>
</feature>
<name>A0A4U1CFZ1_9SPHI</name>
<keyword evidence="13" id="KW-1185">Reference proteome</keyword>
<dbReference type="InterPro" id="IPR007892">
    <property type="entry name" value="CHASE4"/>
</dbReference>
<evidence type="ECO:0000256" key="1">
    <source>
        <dbReference type="ARBA" id="ARBA00000085"/>
    </source>
</evidence>
<protein>
    <recommendedName>
        <fullName evidence="2">histidine kinase</fullName>
        <ecNumber evidence="2">2.7.13.3</ecNumber>
    </recommendedName>
</protein>
<evidence type="ECO:0000256" key="7">
    <source>
        <dbReference type="ARBA" id="ARBA00023136"/>
    </source>
</evidence>
<dbReference type="InterPro" id="IPR005467">
    <property type="entry name" value="His_kinase_dom"/>
</dbReference>
<comment type="catalytic activity">
    <reaction evidence="1">
        <text>ATP + protein L-histidine = ADP + protein N-phospho-L-histidine.</text>
        <dbReference type="EC" id="2.7.13.3"/>
    </reaction>
</comment>
<dbReference type="SMART" id="SM00448">
    <property type="entry name" value="REC"/>
    <property type="match status" value="1"/>
</dbReference>
<keyword evidence="4" id="KW-0808">Transferase</keyword>
<evidence type="ECO:0000256" key="6">
    <source>
        <dbReference type="ARBA" id="ARBA00023012"/>
    </source>
</evidence>
<dbReference type="SUPFAM" id="SSF47384">
    <property type="entry name" value="Homodimeric domain of signal transducing histidine kinase"/>
    <property type="match status" value="1"/>
</dbReference>
<dbReference type="SMART" id="SM00387">
    <property type="entry name" value="HATPase_c"/>
    <property type="match status" value="1"/>
</dbReference>